<dbReference type="GO" id="GO:0070573">
    <property type="term" value="F:metallodipeptidase activity"/>
    <property type="evidence" value="ECO:0007669"/>
    <property type="project" value="InterPro"/>
</dbReference>
<dbReference type="AlphaFoldDB" id="A0A6N3I4K3"/>
<dbReference type="RefSeq" id="WP_156685054.1">
    <property type="nucleotide sequence ID" value="NZ_CACRUA010000083.1"/>
</dbReference>
<dbReference type="GO" id="GO:0006508">
    <property type="term" value="P:proteolysis"/>
    <property type="evidence" value="ECO:0007669"/>
    <property type="project" value="InterPro"/>
</dbReference>
<dbReference type="InterPro" id="IPR032466">
    <property type="entry name" value="Metal_Hydrolase"/>
</dbReference>
<dbReference type="EMBL" id="CACRUA010000083">
    <property type="protein sequence ID" value="VYU82639.1"/>
    <property type="molecule type" value="Genomic_DNA"/>
</dbReference>
<name>A0A6N3I4K3_CLOSY</name>
<evidence type="ECO:0000313" key="1">
    <source>
        <dbReference type="EMBL" id="VYU82639.1"/>
    </source>
</evidence>
<protein>
    <submittedName>
        <fullName evidence="1">Membrane dipeptidase (Peptidase family M19)</fullName>
    </submittedName>
</protein>
<dbReference type="Pfam" id="PF01244">
    <property type="entry name" value="Peptidase_M19"/>
    <property type="match status" value="1"/>
</dbReference>
<dbReference type="PANTHER" id="PTHR10443">
    <property type="entry name" value="MICROSOMAL DIPEPTIDASE"/>
    <property type="match status" value="1"/>
</dbReference>
<dbReference type="InterPro" id="IPR008257">
    <property type="entry name" value="Pept_M19"/>
</dbReference>
<organism evidence="1">
    <name type="scientific">Clostridium symbiosum</name>
    <name type="common">Bacteroides symbiosus</name>
    <dbReference type="NCBI Taxonomy" id="1512"/>
    <lineage>
        <taxon>Bacteria</taxon>
        <taxon>Bacillati</taxon>
        <taxon>Bacillota</taxon>
        <taxon>Clostridia</taxon>
        <taxon>Lachnospirales</taxon>
        <taxon>Lachnospiraceae</taxon>
        <taxon>Otoolea</taxon>
    </lineage>
</organism>
<sequence>MKFIDMHCDTISSIYLDRMGREVKKLRENNGHVDLARLKKGGCLAQNFALFTILKKDPDPCGFARGACRLFKEELAENDDMIRQAVTVEEILRNDRDGRMSGVLTIEEGGICNGSTDVLRDFYREGVRMMTLTWNYENDLAYPNKVDMNTGISMPETEHGLKKKGIEFVELMEEIGMAVDVSHLGDAGFWDVAEIMKKPFAASHSNARAIAGHTRNLTDEMIRTMAERGGVMGINYCPVFLDDREDGGTSRISAMVRHIKHIRNVGGIECIGLGSDFDGISGTLEIDSPSAVHLLEEALYRNGFTQTEVEKIFYRNVLRFYGDVWKK</sequence>
<dbReference type="Gene3D" id="3.20.20.140">
    <property type="entry name" value="Metal-dependent hydrolases"/>
    <property type="match status" value="1"/>
</dbReference>
<dbReference type="PANTHER" id="PTHR10443:SF12">
    <property type="entry name" value="DIPEPTIDASE"/>
    <property type="match status" value="1"/>
</dbReference>
<gene>
    <name evidence="1" type="ORF">CSLFYP84_04719</name>
</gene>
<dbReference type="SUPFAM" id="SSF51556">
    <property type="entry name" value="Metallo-dependent hydrolases"/>
    <property type="match status" value="1"/>
</dbReference>
<dbReference type="CDD" id="cd01301">
    <property type="entry name" value="rDP_like"/>
    <property type="match status" value="1"/>
</dbReference>
<proteinExistence type="predicted"/>
<reference evidence="1" key="1">
    <citation type="submission" date="2019-11" db="EMBL/GenBank/DDBJ databases">
        <authorList>
            <person name="Feng L."/>
        </authorList>
    </citation>
    <scope>NUCLEOTIDE SEQUENCE</scope>
    <source>
        <strain evidence="1">CsymbiosumLFYP84</strain>
    </source>
</reference>
<accession>A0A6N3I4K3</accession>
<dbReference type="PROSITE" id="PS51365">
    <property type="entry name" value="RENAL_DIPEPTIDASE_2"/>
    <property type="match status" value="1"/>
</dbReference>